<dbReference type="PROSITE" id="PS51502">
    <property type="entry name" value="S_R_A_B_BARREL"/>
    <property type="match status" value="1"/>
</dbReference>
<comment type="subunit">
    <text evidence="1">Homodimer.</text>
</comment>
<proteinExistence type="predicted"/>
<accession>A0A8E2AX35</accession>
<gene>
    <name evidence="3" type="ORF">OBBRIDRAFT_790970</name>
</gene>
<reference evidence="3 4" key="1">
    <citation type="submission" date="2016-07" db="EMBL/GenBank/DDBJ databases">
        <title>Draft genome of the white-rot fungus Obba rivulosa 3A-2.</title>
        <authorList>
            <consortium name="DOE Joint Genome Institute"/>
            <person name="Miettinen O."/>
            <person name="Riley R."/>
            <person name="Acob R."/>
            <person name="Barry K."/>
            <person name="Cullen D."/>
            <person name="De Vries R."/>
            <person name="Hainaut M."/>
            <person name="Hatakka A."/>
            <person name="Henrissat B."/>
            <person name="Hilden K."/>
            <person name="Kuo R."/>
            <person name="Labutti K."/>
            <person name="Lipzen A."/>
            <person name="Makela M.R."/>
            <person name="Sandor L."/>
            <person name="Spatafora J.W."/>
            <person name="Grigoriev I.V."/>
            <person name="Hibbett D.S."/>
        </authorList>
    </citation>
    <scope>NUCLEOTIDE SEQUENCE [LARGE SCALE GENOMIC DNA]</scope>
    <source>
        <strain evidence="3 4">3A-2</strain>
    </source>
</reference>
<organism evidence="3 4">
    <name type="scientific">Obba rivulosa</name>
    <dbReference type="NCBI Taxonomy" id="1052685"/>
    <lineage>
        <taxon>Eukaryota</taxon>
        <taxon>Fungi</taxon>
        <taxon>Dikarya</taxon>
        <taxon>Basidiomycota</taxon>
        <taxon>Agaricomycotina</taxon>
        <taxon>Agaricomycetes</taxon>
        <taxon>Polyporales</taxon>
        <taxon>Gelatoporiaceae</taxon>
        <taxon>Obba</taxon>
    </lineage>
</organism>
<dbReference type="InterPro" id="IPR013097">
    <property type="entry name" value="Dabb"/>
</dbReference>
<dbReference type="Pfam" id="PF07876">
    <property type="entry name" value="Dabb"/>
    <property type="match status" value="1"/>
</dbReference>
<sequence>MSVQHIVLAKFRNDEPEEAKEQVFEKLSQLLRGVPSIRDFHVGLPILPGGARGFDFGMTLRFENVDGFFEYVQHANHEKIIKYLQPIVKDSIAYPIESTPQSKL</sequence>
<keyword evidence="4" id="KW-1185">Reference proteome</keyword>
<protein>
    <submittedName>
        <fullName evidence="3">Dabb-domain-containing protein</fullName>
    </submittedName>
</protein>
<dbReference type="AlphaFoldDB" id="A0A8E2AX35"/>
<dbReference type="PANTHER" id="PTHR33178">
    <property type="match status" value="1"/>
</dbReference>
<evidence type="ECO:0000259" key="2">
    <source>
        <dbReference type="PROSITE" id="PS51502"/>
    </source>
</evidence>
<dbReference type="OrthoDB" id="42919at2759"/>
<evidence type="ECO:0000313" key="4">
    <source>
        <dbReference type="Proteomes" id="UP000250043"/>
    </source>
</evidence>
<dbReference type="Gene3D" id="3.30.70.100">
    <property type="match status" value="1"/>
</dbReference>
<name>A0A8E2AX35_9APHY</name>
<dbReference type="EMBL" id="KV722365">
    <property type="protein sequence ID" value="OCH92673.1"/>
    <property type="molecule type" value="Genomic_DNA"/>
</dbReference>
<evidence type="ECO:0000256" key="1">
    <source>
        <dbReference type="ARBA" id="ARBA00011738"/>
    </source>
</evidence>
<dbReference type="PANTHER" id="PTHR33178:SF10">
    <property type="entry name" value="STRESS-RESPONSE A_B BARREL DOMAIN-CONTAINING PROTEIN"/>
    <property type="match status" value="1"/>
</dbReference>
<dbReference type="Proteomes" id="UP000250043">
    <property type="component" value="Unassembled WGS sequence"/>
</dbReference>
<dbReference type="InterPro" id="IPR044662">
    <property type="entry name" value="HS1/DABB1-like"/>
</dbReference>
<dbReference type="InterPro" id="IPR011008">
    <property type="entry name" value="Dimeric_a/b-barrel"/>
</dbReference>
<dbReference type="SUPFAM" id="SSF54909">
    <property type="entry name" value="Dimeric alpha+beta barrel"/>
    <property type="match status" value="1"/>
</dbReference>
<feature type="domain" description="Stress-response A/B barrel" evidence="2">
    <location>
        <begin position="3"/>
        <end position="96"/>
    </location>
</feature>
<dbReference type="SMART" id="SM00886">
    <property type="entry name" value="Dabb"/>
    <property type="match status" value="1"/>
</dbReference>
<evidence type="ECO:0000313" key="3">
    <source>
        <dbReference type="EMBL" id="OCH92673.1"/>
    </source>
</evidence>